<reference evidence="1 2" key="1">
    <citation type="submission" date="2017-06" db="EMBL/GenBank/DDBJ databases">
        <authorList>
            <person name="Kim H.J."/>
            <person name="Triplett B.A."/>
        </authorList>
    </citation>
    <scope>NUCLEOTIDE SEQUENCE [LARGE SCALE GENOMIC DNA]</scope>
    <source>
        <strain evidence="1 2">U15</strain>
    </source>
</reference>
<dbReference type="OrthoDB" id="8375at2"/>
<dbReference type="Pfam" id="PF08309">
    <property type="entry name" value="LVIVD"/>
    <property type="match status" value="1"/>
</dbReference>
<protein>
    <submittedName>
        <fullName evidence="1">Uncharacterized conserved protein</fullName>
    </submittedName>
</protein>
<dbReference type="Proteomes" id="UP000198284">
    <property type="component" value="Unassembled WGS sequence"/>
</dbReference>
<keyword evidence="2" id="KW-1185">Reference proteome</keyword>
<name>A0A239FGZ9_9BURK</name>
<evidence type="ECO:0000313" key="1">
    <source>
        <dbReference type="EMBL" id="SNS56031.1"/>
    </source>
</evidence>
<dbReference type="AlphaFoldDB" id="A0A239FGZ9"/>
<gene>
    <name evidence="1" type="ORF">SAMN06265795_103350</name>
</gene>
<organism evidence="1 2">
    <name type="scientific">Noviherbaspirillum humi</name>
    <dbReference type="NCBI Taxonomy" id="1688639"/>
    <lineage>
        <taxon>Bacteria</taxon>
        <taxon>Pseudomonadati</taxon>
        <taxon>Pseudomonadota</taxon>
        <taxon>Betaproteobacteria</taxon>
        <taxon>Burkholderiales</taxon>
        <taxon>Oxalobacteraceae</taxon>
        <taxon>Noviherbaspirillum</taxon>
    </lineage>
</organism>
<dbReference type="InterPro" id="IPR013211">
    <property type="entry name" value="LVIVD"/>
</dbReference>
<proteinExistence type="predicted"/>
<accession>A0A239FGZ9</accession>
<evidence type="ECO:0000313" key="2">
    <source>
        <dbReference type="Proteomes" id="UP000198284"/>
    </source>
</evidence>
<dbReference type="EMBL" id="FZOT01000003">
    <property type="protein sequence ID" value="SNS56031.1"/>
    <property type="molecule type" value="Genomic_DNA"/>
</dbReference>
<sequence>MRLVGHDDLQGRSAYQPIIHAQGNRWIAYVGHHGGKAPNPLTGKVEDNGTSIVDVSDPAKPRYLAHMPGEPGEGESGGAQMVRLCSGKTLPQGQPDKFYLLRTFGNSAHEIWDVSAPEKPALVSRITGVRDTHKNFWECDTGIAYLVSGAPGWKTRRMTQVYDLSDPAKPRFIRNFGLVGQQPGAPDSLRGTDYEMHGPIRVGNRIYFGYNTFLNGVIQIIDREKLLRGNPAAKDPYEPTDDNLTYPVVTTLYTSPRLGAHTTLPLLGMEVPEFAKNTEGRTRDILVVVNESLRNECQENRQMMYVVDITSETKPWGMANFQVPEKSGDFCARGGRFGTHSSNESMTSPYHKKLVFLAYFNAGIRAVDIRDPWSPKEVGYFIPAVTDKTDKRCIRVDGAERCKVAVQTNNVEVDDRGYIYGVDRANTGLHIVELTGAARSIAQP</sequence>
<dbReference type="RefSeq" id="WP_143131187.1">
    <property type="nucleotide sequence ID" value="NZ_FZOT01000003.1"/>
</dbReference>